<dbReference type="Pfam" id="PF23584">
    <property type="entry name" value="DUF7136"/>
    <property type="match status" value="1"/>
</dbReference>
<feature type="region of interest" description="Disordered" evidence="1">
    <location>
        <begin position="266"/>
        <end position="292"/>
    </location>
</feature>
<accession>A0AAN6PVW0</accession>
<dbReference type="EMBL" id="MU863688">
    <property type="protein sequence ID" value="KAK4097025.1"/>
    <property type="molecule type" value="Genomic_DNA"/>
</dbReference>
<organism evidence="4 5">
    <name type="scientific">Parathielavia hyrcaniae</name>
    <dbReference type="NCBI Taxonomy" id="113614"/>
    <lineage>
        <taxon>Eukaryota</taxon>
        <taxon>Fungi</taxon>
        <taxon>Dikarya</taxon>
        <taxon>Ascomycota</taxon>
        <taxon>Pezizomycotina</taxon>
        <taxon>Sordariomycetes</taxon>
        <taxon>Sordariomycetidae</taxon>
        <taxon>Sordariales</taxon>
        <taxon>Chaetomiaceae</taxon>
        <taxon>Parathielavia</taxon>
    </lineage>
</organism>
<keyword evidence="2" id="KW-0732">Signal</keyword>
<dbReference type="Proteomes" id="UP001305647">
    <property type="component" value="Unassembled WGS sequence"/>
</dbReference>
<dbReference type="AlphaFoldDB" id="A0AAN6PVW0"/>
<gene>
    <name evidence="4" type="ORF">N658DRAFT_510758</name>
</gene>
<evidence type="ECO:0000313" key="5">
    <source>
        <dbReference type="Proteomes" id="UP001305647"/>
    </source>
</evidence>
<dbReference type="InterPro" id="IPR055560">
    <property type="entry name" value="DUF7136"/>
</dbReference>
<keyword evidence="5" id="KW-1185">Reference proteome</keyword>
<evidence type="ECO:0000259" key="3">
    <source>
        <dbReference type="Pfam" id="PF23584"/>
    </source>
</evidence>
<evidence type="ECO:0000256" key="2">
    <source>
        <dbReference type="SAM" id="SignalP"/>
    </source>
</evidence>
<protein>
    <recommendedName>
        <fullName evidence="3">DUF7136 domain-containing protein</fullName>
    </recommendedName>
</protein>
<name>A0AAN6PVW0_9PEZI</name>
<reference evidence="4" key="2">
    <citation type="submission" date="2023-05" db="EMBL/GenBank/DDBJ databases">
        <authorList>
            <consortium name="Lawrence Berkeley National Laboratory"/>
            <person name="Steindorff A."/>
            <person name="Hensen N."/>
            <person name="Bonometti L."/>
            <person name="Westerberg I."/>
            <person name="Brannstrom I.O."/>
            <person name="Guillou S."/>
            <person name="Cros-Aarteil S."/>
            <person name="Calhoun S."/>
            <person name="Haridas S."/>
            <person name="Kuo A."/>
            <person name="Mondo S."/>
            <person name="Pangilinan J."/>
            <person name="Riley R."/>
            <person name="Labutti K."/>
            <person name="Andreopoulos B."/>
            <person name="Lipzen A."/>
            <person name="Chen C."/>
            <person name="Yanf M."/>
            <person name="Daum C."/>
            <person name="Ng V."/>
            <person name="Clum A."/>
            <person name="Ohm R."/>
            <person name="Martin F."/>
            <person name="Silar P."/>
            <person name="Natvig D."/>
            <person name="Lalanne C."/>
            <person name="Gautier V."/>
            <person name="Ament-Velasquez S.L."/>
            <person name="Kruys A."/>
            <person name="Hutchinson M.I."/>
            <person name="Powell A.J."/>
            <person name="Barry K."/>
            <person name="Miller A.N."/>
            <person name="Grigoriev I.V."/>
            <person name="Debuchy R."/>
            <person name="Gladieux P."/>
            <person name="Thoren M.H."/>
            <person name="Johannesson H."/>
        </authorList>
    </citation>
    <scope>NUCLEOTIDE SEQUENCE</scope>
    <source>
        <strain evidence="4">CBS 757.83</strain>
    </source>
</reference>
<evidence type="ECO:0000313" key="4">
    <source>
        <dbReference type="EMBL" id="KAK4097025.1"/>
    </source>
</evidence>
<feature type="domain" description="DUF7136" evidence="3">
    <location>
        <begin position="34"/>
        <end position="276"/>
    </location>
</feature>
<sequence>MGHSFWSFVVAGLALAAGASPQASQQTPAANINQPFEVDAIFPRPFEQTFAMEDLQTFKANEIIPLVIAVQNFGSWTVGNLTMQWAWYIQSLPANGTRGRTLDAGLFDTTDAVDRNPAYLIAVTNSSTWYENTSWSFSPKAPGETYLFQWSASYYARNDSCWFHYPEVPNLSVWKTVSVFDVLSESEEERNNKNNNVTISAVAIPQAPECPELSGLYHATVNHTAADCQLGIVAVEPADAAQEGNPCAAQVDDTVASSISSRVASSTSAWTAPPTTASAPADRTSTSSGGAGAVAHPVQTVMAAACLLCGLALG</sequence>
<evidence type="ECO:0000256" key="1">
    <source>
        <dbReference type="SAM" id="MobiDB-lite"/>
    </source>
</evidence>
<feature type="compositionally biased region" description="Low complexity" evidence="1">
    <location>
        <begin position="266"/>
        <end position="288"/>
    </location>
</feature>
<feature type="chain" id="PRO_5042810376" description="DUF7136 domain-containing protein" evidence="2">
    <location>
        <begin position="22"/>
        <end position="314"/>
    </location>
</feature>
<proteinExistence type="predicted"/>
<feature type="signal peptide" evidence="2">
    <location>
        <begin position="1"/>
        <end position="21"/>
    </location>
</feature>
<comment type="caution">
    <text evidence="4">The sequence shown here is derived from an EMBL/GenBank/DDBJ whole genome shotgun (WGS) entry which is preliminary data.</text>
</comment>
<reference evidence="4" key="1">
    <citation type="journal article" date="2023" name="Mol. Phylogenet. Evol.">
        <title>Genome-scale phylogeny and comparative genomics of the fungal order Sordariales.</title>
        <authorList>
            <person name="Hensen N."/>
            <person name="Bonometti L."/>
            <person name="Westerberg I."/>
            <person name="Brannstrom I.O."/>
            <person name="Guillou S."/>
            <person name="Cros-Aarteil S."/>
            <person name="Calhoun S."/>
            <person name="Haridas S."/>
            <person name="Kuo A."/>
            <person name="Mondo S."/>
            <person name="Pangilinan J."/>
            <person name="Riley R."/>
            <person name="LaButti K."/>
            <person name="Andreopoulos B."/>
            <person name="Lipzen A."/>
            <person name="Chen C."/>
            <person name="Yan M."/>
            <person name="Daum C."/>
            <person name="Ng V."/>
            <person name="Clum A."/>
            <person name="Steindorff A."/>
            <person name="Ohm R.A."/>
            <person name="Martin F."/>
            <person name="Silar P."/>
            <person name="Natvig D.O."/>
            <person name="Lalanne C."/>
            <person name="Gautier V."/>
            <person name="Ament-Velasquez S.L."/>
            <person name="Kruys A."/>
            <person name="Hutchinson M.I."/>
            <person name="Powell A.J."/>
            <person name="Barry K."/>
            <person name="Miller A.N."/>
            <person name="Grigoriev I.V."/>
            <person name="Debuchy R."/>
            <person name="Gladieux P."/>
            <person name="Hiltunen Thoren M."/>
            <person name="Johannesson H."/>
        </authorList>
    </citation>
    <scope>NUCLEOTIDE SEQUENCE</scope>
    <source>
        <strain evidence="4">CBS 757.83</strain>
    </source>
</reference>